<feature type="non-terminal residue" evidence="3">
    <location>
        <position position="387"/>
    </location>
</feature>
<evidence type="ECO:0000313" key="4">
    <source>
        <dbReference type="Proteomes" id="UP000228934"/>
    </source>
</evidence>
<dbReference type="GO" id="GO:0004134">
    <property type="term" value="F:4-alpha-glucanotransferase activity"/>
    <property type="evidence" value="ECO:0007669"/>
    <property type="project" value="InterPro"/>
</dbReference>
<name>A0A2G9QKF2_AQUCT</name>
<feature type="domain" description="Glycogen debranching enzyme central" evidence="2">
    <location>
        <begin position="305"/>
        <end position="387"/>
    </location>
</feature>
<reference evidence="4" key="1">
    <citation type="journal article" date="2017" name="Nat. Commun.">
        <title>The North American bullfrog draft genome provides insight into hormonal regulation of long noncoding RNA.</title>
        <authorList>
            <person name="Hammond S.A."/>
            <person name="Warren R.L."/>
            <person name="Vandervalk B.P."/>
            <person name="Kucuk E."/>
            <person name="Khan H."/>
            <person name="Gibb E.A."/>
            <person name="Pandoh P."/>
            <person name="Kirk H."/>
            <person name="Zhao Y."/>
            <person name="Jones M."/>
            <person name="Mungall A.J."/>
            <person name="Coope R."/>
            <person name="Pleasance S."/>
            <person name="Moore R.A."/>
            <person name="Holt R.A."/>
            <person name="Round J.M."/>
            <person name="Ohora S."/>
            <person name="Walle B.V."/>
            <person name="Veldhoen N."/>
            <person name="Helbing C.C."/>
            <person name="Birol I."/>
        </authorList>
    </citation>
    <scope>NUCLEOTIDE SEQUENCE [LARGE SCALE GENOMIC DNA]</scope>
</reference>
<feature type="domain" description="Glycogen debranching enzyme glucanotransferase" evidence="1">
    <location>
        <begin position="16"/>
        <end position="80"/>
    </location>
</feature>
<dbReference type="Pfam" id="PF14701">
    <property type="entry name" value="hDGE_amylase"/>
    <property type="match status" value="1"/>
</dbReference>
<feature type="domain" description="Glycogen debranching enzyme central" evidence="2">
    <location>
        <begin position="215"/>
        <end position="290"/>
    </location>
</feature>
<dbReference type="GO" id="GO:0005980">
    <property type="term" value="P:glycogen catabolic process"/>
    <property type="evidence" value="ECO:0007669"/>
    <property type="project" value="InterPro"/>
</dbReference>
<evidence type="ECO:0000313" key="3">
    <source>
        <dbReference type="EMBL" id="PIO16015.1"/>
    </source>
</evidence>
<evidence type="ECO:0000259" key="2">
    <source>
        <dbReference type="Pfam" id="PF14702"/>
    </source>
</evidence>
<dbReference type="EMBL" id="KV965833">
    <property type="protein sequence ID" value="PIO16015.1"/>
    <property type="molecule type" value="Genomic_DNA"/>
</dbReference>
<dbReference type="InterPro" id="IPR017853">
    <property type="entry name" value="GH"/>
</dbReference>
<dbReference type="Proteomes" id="UP000228934">
    <property type="component" value="Unassembled WGS sequence"/>
</dbReference>
<dbReference type="OrthoDB" id="10248904at2759"/>
<dbReference type="PANTHER" id="PTHR10569:SF2">
    <property type="entry name" value="GLYCOGEN DEBRANCHING ENZYME"/>
    <property type="match status" value="1"/>
</dbReference>
<gene>
    <name evidence="3" type="ORF">AB205_0150650</name>
</gene>
<dbReference type="InterPro" id="IPR032792">
    <property type="entry name" value="AGL_glucanoTrfase"/>
</dbReference>
<dbReference type="SUPFAM" id="SSF51445">
    <property type="entry name" value="(Trans)glycosidases"/>
    <property type="match status" value="1"/>
</dbReference>
<dbReference type="PANTHER" id="PTHR10569">
    <property type="entry name" value="GLYCOGEN DEBRANCHING ENZYME"/>
    <property type="match status" value="1"/>
</dbReference>
<organism evidence="3 4">
    <name type="scientific">Aquarana catesbeiana</name>
    <name type="common">American bullfrog</name>
    <name type="synonym">Rana catesbeiana</name>
    <dbReference type="NCBI Taxonomy" id="8400"/>
    <lineage>
        <taxon>Eukaryota</taxon>
        <taxon>Metazoa</taxon>
        <taxon>Chordata</taxon>
        <taxon>Craniata</taxon>
        <taxon>Vertebrata</taxon>
        <taxon>Euteleostomi</taxon>
        <taxon>Amphibia</taxon>
        <taxon>Batrachia</taxon>
        <taxon>Anura</taxon>
        <taxon>Neobatrachia</taxon>
        <taxon>Ranoidea</taxon>
        <taxon>Ranidae</taxon>
        <taxon>Aquarana</taxon>
    </lineage>
</organism>
<dbReference type="InterPro" id="IPR032788">
    <property type="entry name" value="AGL_central"/>
</dbReference>
<keyword evidence="4" id="KW-1185">Reference proteome</keyword>
<dbReference type="Pfam" id="PF14702">
    <property type="entry name" value="hGDE_central"/>
    <property type="match status" value="2"/>
</dbReference>
<protein>
    <recommendedName>
        <fullName evidence="5">Glycogen debranching enzyme glucanotransferase domain-containing protein</fullName>
    </recommendedName>
</protein>
<dbReference type="InterPro" id="IPR010401">
    <property type="entry name" value="AGL/Gdb1"/>
</dbReference>
<proteinExistence type="predicted"/>
<dbReference type="GO" id="GO:0004135">
    <property type="term" value="F:amylo-alpha-1,6-glucosidase activity"/>
    <property type="evidence" value="ECO:0007669"/>
    <property type="project" value="InterPro"/>
</dbReference>
<dbReference type="AlphaFoldDB" id="A0A2G9QKF2"/>
<accession>A0A2G9QKF2</accession>
<evidence type="ECO:0000259" key="1">
    <source>
        <dbReference type="Pfam" id="PF14701"/>
    </source>
</evidence>
<sequence>MLNDMEKLEKRLFRLEQDSNVYLRRELICWGDSVKLRYGDKPSDCPYLWEHMKKYTEITAKYFHGVRLDNCHSTPIHVAEIKDYVRIISVLSCIQSEAMSAYNSHEEGRLVYRYGGEPVGSFVQPCLRPLFPGIAHALFMDVTHDNESPIAHRSAYDLLPSSAIVSMACCATGSTRGYDELVPHQISVVTEERFYTKWNPNLNAPSSSEVSGASGIITGKRALNRLHQELAAHGFIQVYVDQVDEDIVAVTRHCPHTHQSVVAVSRTAFRDPKTSFYSKEVPQMCIPGIAVISHTCLVYSLVWRSCLMGKIEEVILEARTVERKSEPYKKDANTINGLPQYTVDIKEHIQLKDSKIVRQAGVATKGPNEYVQEIDFENLTPGSVIVF</sequence>
<evidence type="ECO:0008006" key="5">
    <source>
        <dbReference type="Google" id="ProtNLM"/>
    </source>
</evidence>